<proteinExistence type="inferred from homology"/>
<dbReference type="CDD" id="cd11318">
    <property type="entry name" value="AmyAc_bac_fung_AmyA"/>
    <property type="match status" value="1"/>
</dbReference>
<dbReference type="InterPro" id="IPR017853">
    <property type="entry name" value="GH"/>
</dbReference>
<dbReference type="GO" id="GO:0004553">
    <property type="term" value="F:hydrolase activity, hydrolyzing O-glycosyl compounds"/>
    <property type="evidence" value="ECO:0007669"/>
    <property type="project" value="InterPro"/>
</dbReference>
<gene>
    <name evidence="8" type="ORF">B0A52_03276</name>
</gene>
<dbReference type="PIRSF" id="PIRSF001021">
    <property type="entry name" value="Alph-amls_thrmst"/>
    <property type="match status" value="1"/>
</dbReference>
<dbReference type="InterPro" id="IPR013776">
    <property type="entry name" value="A-amylase_thermo"/>
</dbReference>
<evidence type="ECO:0000313" key="9">
    <source>
        <dbReference type="Proteomes" id="UP000288859"/>
    </source>
</evidence>
<evidence type="ECO:0000256" key="5">
    <source>
        <dbReference type="ARBA" id="ARBA00023277"/>
    </source>
</evidence>
<dbReference type="InterPro" id="IPR006047">
    <property type="entry name" value="GH13_cat_dom"/>
</dbReference>
<evidence type="ECO:0000259" key="7">
    <source>
        <dbReference type="SMART" id="SM00642"/>
    </source>
</evidence>
<reference evidence="8 9" key="1">
    <citation type="submission" date="2017-03" db="EMBL/GenBank/DDBJ databases">
        <title>Genomes of endolithic fungi from Antarctica.</title>
        <authorList>
            <person name="Coleine C."/>
            <person name="Masonjones S."/>
            <person name="Stajich J.E."/>
        </authorList>
    </citation>
    <scope>NUCLEOTIDE SEQUENCE [LARGE SCALE GENOMIC DNA]</scope>
    <source>
        <strain evidence="8 9">CCFEE 6314</strain>
    </source>
</reference>
<comment type="caution">
    <text evidence="8">The sequence shown here is derived from an EMBL/GenBank/DDBJ whole genome shotgun (WGS) entry which is preliminary data.</text>
</comment>
<evidence type="ECO:0000256" key="2">
    <source>
        <dbReference type="ARBA" id="ARBA00008061"/>
    </source>
</evidence>
<comment type="cofactor">
    <cofactor evidence="1">
        <name>Ca(2+)</name>
        <dbReference type="ChEBI" id="CHEBI:29108"/>
    </cofactor>
</comment>
<evidence type="ECO:0000256" key="6">
    <source>
        <dbReference type="ARBA" id="ARBA00023295"/>
    </source>
</evidence>
<dbReference type="Gene3D" id="2.40.30.140">
    <property type="match status" value="1"/>
</dbReference>
<keyword evidence="6" id="KW-0326">Glycosidase</keyword>
<accession>A0A438NAY5</accession>
<dbReference type="VEuPathDB" id="FungiDB:PV10_04007"/>
<organism evidence="8 9">
    <name type="scientific">Exophiala mesophila</name>
    <name type="common">Black yeast-like fungus</name>
    <dbReference type="NCBI Taxonomy" id="212818"/>
    <lineage>
        <taxon>Eukaryota</taxon>
        <taxon>Fungi</taxon>
        <taxon>Dikarya</taxon>
        <taxon>Ascomycota</taxon>
        <taxon>Pezizomycotina</taxon>
        <taxon>Eurotiomycetes</taxon>
        <taxon>Chaetothyriomycetidae</taxon>
        <taxon>Chaetothyriales</taxon>
        <taxon>Herpotrichiellaceae</taxon>
        <taxon>Exophiala</taxon>
    </lineage>
</organism>
<dbReference type="SUPFAM" id="SSF51011">
    <property type="entry name" value="Glycosyl hydrolase domain"/>
    <property type="match status" value="1"/>
</dbReference>
<comment type="similarity">
    <text evidence="2">Belongs to the glycosyl hydrolase 13 family.</text>
</comment>
<sequence>MPETPENYCLLQGFEWNVPADQKHWQRLQNVLPDLKKIGIDNVWLPPACKGSGGSNANGYDIYDLYDLGEFDQKGSRSTKWGPLEDLNNLVQKAEEVGVGLYFDAVLNHKAGADNKEKCRVIEVNQDDRTKEIGEPFEIEAWLGFDFPGRGDQYSSQKYHWEHFSGTDYDAGNDKTGIYRILGDHKYWSSSVGDESGNADFLMFADIDYSHPEVINDVIHWGEWVVKKLKLRGFRFDACQHFSERFTNEFVSHLEKVFGAKKLFLVGEFWSGDVGEMLEYLEGMEHKFSLYDSPLLNNFSRLSTTENADLRTVFDGSLVQARPESAVTVVMNHDTQPGQTVATPIEGFFKPIAYALILLRSQGYPSIFYGDLYGMRGDTPEPPSCGDKLPHLVLARKLFAYGDQDDYFDGGDDDSSPQTCLGFVRRGTPDRKDGCAVVLSNAGPGQKRMFVGEMHAGEVWTDVLGWQGDEVEIGSDGFGTFMCSATSVSVWVNRDAERRKEIDDLSFDSDIYAKA</sequence>
<dbReference type="EMBL" id="NAJM01000010">
    <property type="protein sequence ID" value="RVX72923.1"/>
    <property type="molecule type" value="Genomic_DNA"/>
</dbReference>
<feature type="domain" description="Glycosyl hydrolase family 13 catalytic" evidence="7">
    <location>
        <begin position="10"/>
        <end position="396"/>
    </location>
</feature>
<dbReference type="InterPro" id="IPR015237">
    <property type="entry name" value="Alpha-amylase_C_pro"/>
</dbReference>
<evidence type="ECO:0000313" key="8">
    <source>
        <dbReference type="EMBL" id="RVX72923.1"/>
    </source>
</evidence>
<dbReference type="Gene3D" id="3.20.20.80">
    <property type="entry name" value="Glycosidases"/>
    <property type="match status" value="1"/>
</dbReference>
<dbReference type="SMART" id="SM00642">
    <property type="entry name" value="Aamy"/>
    <property type="match status" value="1"/>
</dbReference>
<dbReference type="PANTHER" id="PTHR43447">
    <property type="entry name" value="ALPHA-AMYLASE"/>
    <property type="match status" value="1"/>
</dbReference>
<dbReference type="OrthoDB" id="550577at2759"/>
<dbReference type="NCBIfam" id="NF006969">
    <property type="entry name" value="PRK09441.1-2"/>
    <property type="match status" value="1"/>
</dbReference>
<dbReference type="AlphaFoldDB" id="A0A438NAY5"/>
<dbReference type="Gene3D" id="2.60.40.1180">
    <property type="entry name" value="Golgi alpha-mannosidase II"/>
    <property type="match status" value="1"/>
</dbReference>
<dbReference type="Proteomes" id="UP000288859">
    <property type="component" value="Unassembled WGS sequence"/>
</dbReference>
<dbReference type="GO" id="GO:0005975">
    <property type="term" value="P:carbohydrate metabolic process"/>
    <property type="evidence" value="ECO:0007669"/>
    <property type="project" value="InterPro"/>
</dbReference>
<keyword evidence="3" id="KW-0479">Metal-binding</keyword>
<dbReference type="Pfam" id="PF00128">
    <property type="entry name" value="Alpha-amylase"/>
    <property type="match status" value="1"/>
</dbReference>
<name>A0A438NAY5_EXOME</name>
<dbReference type="SUPFAM" id="SSF51445">
    <property type="entry name" value="(Trans)glycosidases"/>
    <property type="match status" value="1"/>
</dbReference>
<dbReference type="GO" id="GO:0005509">
    <property type="term" value="F:calcium ion binding"/>
    <property type="evidence" value="ECO:0007669"/>
    <property type="project" value="InterPro"/>
</dbReference>
<dbReference type="Pfam" id="PF09154">
    <property type="entry name" value="Alpha-amy_C_pro"/>
    <property type="match status" value="1"/>
</dbReference>
<keyword evidence="5" id="KW-0119">Carbohydrate metabolism</keyword>
<protein>
    <recommendedName>
        <fullName evidence="7">Glycosyl hydrolase family 13 catalytic domain-containing protein</fullName>
    </recommendedName>
</protein>
<evidence type="ECO:0000256" key="3">
    <source>
        <dbReference type="ARBA" id="ARBA00022723"/>
    </source>
</evidence>
<keyword evidence="4" id="KW-0378">Hydrolase</keyword>
<dbReference type="NCBIfam" id="NF006968">
    <property type="entry name" value="PRK09441.1-1"/>
    <property type="match status" value="1"/>
</dbReference>
<evidence type="ECO:0000256" key="4">
    <source>
        <dbReference type="ARBA" id="ARBA00022801"/>
    </source>
</evidence>
<evidence type="ECO:0000256" key="1">
    <source>
        <dbReference type="ARBA" id="ARBA00001913"/>
    </source>
</evidence>
<dbReference type="InterPro" id="IPR013780">
    <property type="entry name" value="Glyco_hydro_b"/>
</dbReference>